<dbReference type="PANTHER" id="PTHR46889:SF7">
    <property type="entry name" value="TRANSPOSASE FOR INSERTION SEQUENCE ELEMENT IS904"/>
    <property type="match status" value="1"/>
</dbReference>
<dbReference type="OrthoDB" id="9810995at2"/>
<dbReference type="Proteomes" id="UP000245362">
    <property type="component" value="Unassembled WGS sequence"/>
</dbReference>
<evidence type="ECO:0000313" key="3">
    <source>
        <dbReference type="Proteomes" id="UP000245362"/>
    </source>
</evidence>
<reference evidence="2 3" key="1">
    <citation type="submission" date="2018-05" db="EMBL/GenBank/DDBJ databases">
        <title>Vibrio limimaris sp. nov., isolated from marine sediment.</title>
        <authorList>
            <person name="Li C.-M."/>
        </authorList>
    </citation>
    <scope>NUCLEOTIDE SEQUENCE [LARGE SCALE GENOMIC DNA]</scope>
    <source>
        <strain evidence="2 3">E4404</strain>
    </source>
</reference>
<evidence type="ECO:0000259" key="1">
    <source>
        <dbReference type="PROSITE" id="PS50994"/>
    </source>
</evidence>
<dbReference type="SUPFAM" id="SSF48295">
    <property type="entry name" value="TrpR-like"/>
    <property type="match status" value="1"/>
</dbReference>
<accession>A0A2U3B2P4</accession>
<dbReference type="Pfam" id="PF01527">
    <property type="entry name" value="HTH_Tnp_1"/>
    <property type="match status" value="1"/>
</dbReference>
<keyword evidence="3" id="KW-1185">Reference proteome</keyword>
<dbReference type="EMBL" id="QFWT01000026">
    <property type="protein sequence ID" value="PWI31088.1"/>
    <property type="molecule type" value="Genomic_DNA"/>
</dbReference>
<dbReference type="InterPro" id="IPR010921">
    <property type="entry name" value="Trp_repressor/repl_initiator"/>
</dbReference>
<dbReference type="InterPro" id="IPR012337">
    <property type="entry name" value="RNaseH-like_sf"/>
</dbReference>
<dbReference type="InterPro" id="IPR001584">
    <property type="entry name" value="Integrase_cat-core"/>
</dbReference>
<dbReference type="InterPro" id="IPR025948">
    <property type="entry name" value="HTH-like_dom"/>
</dbReference>
<dbReference type="InterPro" id="IPR036397">
    <property type="entry name" value="RNaseH_sf"/>
</dbReference>
<evidence type="ECO:0000313" key="2">
    <source>
        <dbReference type="EMBL" id="PWI31088.1"/>
    </source>
</evidence>
<dbReference type="GO" id="GO:0006313">
    <property type="term" value="P:DNA transposition"/>
    <property type="evidence" value="ECO:0007669"/>
    <property type="project" value="InterPro"/>
</dbReference>
<dbReference type="GO" id="GO:0004803">
    <property type="term" value="F:transposase activity"/>
    <property type="evidence" value="ECO:0007669"/>
    <property type="project" value="InterPro"/>
</dbReference>
<gene>
    <name evidence="2" type="ORF">DI392_19325</name>
</gene>
<dbReference type="InterPro" id="IPR048020">
    <property type="entry name" value="Transpos_IS3"/>
</dbReference>
<comment type="caution">
    <text evidence="2">The sequence shown here is derived from an EMBL/GenBank/DDBJ whole genome shotgun (WGS) entry which is preliminary data.</text>
</comment>
<organism evidence="2 3">
    <name type="scientific">Vibrio albus</name>
    <dbReference type="NCBI Taxonomy" id="2200953"/>
    <lineage>
        <taxon>Bacteria</taxon>
        <taxon>Pseudomonadati</taxon>
        <taxon>Pseudomonadota</taxon>
        <taxon>Gammaproteobacteria</taxon>
        <taxon>Vibrionales</taxon>
        <taxon>Vibrionaceae</taxon>
        <taxon>Vibrio</taxon>
    </lineage>
</organism>
<dbReference type="GO" id="GO:0015074">
    <property type="term" value="P:DNA integration"/>
    <property type="evidence" value="ECO:0007669"/>
    <property type="project" value="InterPro"/>
</dbReference>
<dbReference type="PROSITE" id="PS50994">
    <property type="entry name" value="INTEGRASE"/>
    <property type="match status" value="1"/>
</dbReference>
<protein>
    <submittedName>
        <fullName evidence="2">IS3 family transposase</fullName>
    </submittedName>
</protein>
<feature type="domain" description="Integrase catalytic" evidence="1">
    <location>
        <begin position="210"/>
        <end position="370"/>
    </location>
</feature>
<dbReference type="InterPro" id="IPR036388">
    <property type="entry name" value="WH-like_DNA-bd_sf"/>
</dbReference>
<dbReference type="RefSeq" id="WP_109321330.1">
    <property type="nucleotide sequence ID" value="NZ_QFWT01000026.1"/>
</dbReference>
<dbReference type="Pfam" id="PF00665">
    <property type="entry name" value="rve"/>
    <property type="match status" value="1"/>
</dbReference>
<dbReference type="Gene3D" id="1.10.10.10">
    <property type="entry name" value="Winged helix-like DNA-binding domain superfamily/Winged helix DNA-binding domain"/>
    <property type="match status" value="1"/>
</dbReference>
<dbReference type="AlphaFoldDB" id="A0A2U3B2P4"/>
<dbReference type="Gene3D" id="3.30.420.10">
    <property type="entry name" value="Ribonuclease H-like superfamily/Ribonuclease H"/>
    <property type="match status" value="1"/>
</dbReference>
<dbReference type="GO" id="GO:0043565">
    <property type="term" value="F:sequence-specific DNA binding"/>
    <property type="evidence" value="ECO:0007669"/>
    <property type="project" value="InterPro"/>
</dbReference>
<sequence>MTRKRRNHSPEFKAKVALAAARGDKTVAELAQKYNLHPNQISTWKKELLENAAMIFASKSQLGKDNSEEVDKLHAKIGQLTMENGFFGESARSLDRAQRKCSLDKSTKLPIKRQCELLNIARSTAYYQPIGLSAEEIELRRMIDEIHLQYPFMGSRRIRTELAKKGHNVNRKRIVRIMRDMGIGAIYPKPKTTLANKAHKVYPYLLRDIEVTYPNQAWAIDITYIPMAKGFLYLVAIIDWYSRKVLSWRLSNTMDTSFCIEALEEALQHYGPPDIFNSDQGSQFTSTEFTQKLIDHNVRISMDGKGRWIDNVFIERLWRSLKYEEVYLKAYTTPREAELEIGHYMVFYNEERNHQGLNDLTPDEAYFGRQRYAA</sequence>
<dbReference type="InterPro" id="IPR002514">
    <property type="entry name" value="Transposase_8"/>
</dbReference>
<dbReference type="NCBIfam" id="NF033516">
    <property type="entry name" value="transpos_IS3"/>
    <property type="match status" value="1"/>
</dbReference>
<dbReference type="InterPro" id="IPR050900">
    <property type="entry name" value="Transposase_IS3/IS150/IS904"/>
</dbReference>
<dbReference type="Pfam" id="PF13276">
    <property type="entry name" value="HTH_21"/>
    <property type="match status" value="1"/>
</dbReference>
<dbReference type="SUPFAM" id="SSF53098">
    <property type="entry name" value="Ribonuclease H-like"/>
    <property type="match status" value="1"/>
</dbReference>
<name>A0A2U3B2P4_9VIBR</name>
<proteinExistence type="predicted"/>
<dbReference type="PANTHER" id="PTHR46889">
    <property type="entry name" value="TRANSPOSASE INSF FOR INSERTION SEQUENCE IS3B-RELATED"/>
    <property type="match status" value="1"/>
</dbReference>